<dbReference type="EMBL" id="FTOE01000006">
    <property type="protein sequence ID" value="SIS87967.1"/>
    <property type="molecule type" value="Genomic_DNA"/>
</dbReference>
<name>A0A1N7MPD8_9GAMM</name>
<protein>
    <recommendedName>
        <fullName evidence="3">Mu-like prophage I protein</fullName>
    </recommendedName>
</protein>
<dbReference type="STRING" id="619304.SAMN05421760_106242"/>
<evidence type="ECO:0000313" key="2">
    <source>
        <dbReference type="Proteomes" id="UP000185999"/>
    </source>
</evidence>
<gene>
    <name evidence="1" type="ORF">SAMN05421760_106242</name>
</gene>
<keyword evidence="2" id="KW-1185">Reference proteome</keyword>
<dbReference type="Proteomes" id="UP000185999">
    <property type="component" value="Unassembled WGS sequence"/>
</dbReference>
<organism evidence="1 2">
    <name type="scientific">Neptunomonas antarctica</name>
    <dbReference type="NCBI Taxonomy" id="619304"/>
    <lineage>
        <taxon>Bacteria</taxon>
        <taxon>Pseudomonadati</taxon>
        <taxon>Pseudomonadota</taxon>
        <taxon>Gammaproteobacteria</taxon>
        <taxon>Oceanospirillales</taxon>
        <taxon>Oceanospirillaceae</taxon>
        <taxon>Neptunomonas</taxon>
    </lineage>
</organism>
<evidence type="ECO:0000313" key="1">
    <source>
        <dbReference type="EMBL" id="SIS87967.1"/>
    </source>
</evidence>
<dbReference type="OrthoDB" id="2043985at2"/>
<dbReference type="AlphaFoldDB" id="A0A1N7MPD8"/>
<reference evidence="2" key="1">
    <citation type="submission" date="2017-01" db="EMBL/GenBank/DDBJ databases">
        <authorList>
            <person name="Varghese N."/>
            <person name="Submissions S."/>
        </authorList>
    </citation>
    <scope>NUCLEOTIDE SEQUENCE [LARGE SCALE GENOMIC DNA]</scope>
    <source>
        <strain evidence="2">DSM 22306</strain>
    </source>
</reference>
<accession>A0A1N7MPD8</accession>
<dbReference type="PIRSF" id="PIRSF016624">
    <property type="entry name" value="Mu_prophg_I"/>
    <property type="match status" value="1"/>
</dbReference>
<dbReference type="RefSeq" id="WP_076496051.1">
    <property type="nucleotide sequence ID" value="NZ_FTOE01000006.1"/>
</dbReference>
<sequence length="371" mass="39770">MKTSSPLPLAVLSTTPEPVAVLSLDLNVDDNGWQQLLPAGLFRAVDGRPFDVPGHHWFIDADIAADLIALANDRLNEVVIDYEHQTLKAEDNGLPAPAAGWFKTMEWREGSGLWIKPQWTPRATDFIKNGEYKYLSAVFPYDAITGRPLRLHSAALVNRPGIDGLQAVEALAALSLNTTLTTTHPTEHSMNELLKKMLAQLGITVEDGKEPDQAAALAALSAQITKAATVESLATQVAALKANDNGGTVDPAKYVPVDVMHQLHAQIAVLSAEGNASKLDQTIDKAKQEGRIVPAMEAWARDLGKQDMAALQAFLDKSKPIAALAAMQTDGTKPDADNVDPLATLSADEKKVCLATGISEADFFKTKKGDA</sequence>
<dbReference type="Pfam" id="PF10123">
    <property type="entry name" value="Mu-like_Pro"/>
    <property type="match status" value="1"/>
</dbReference>
<proteinExistence type="predicted"/>
<evidence type="ECO:0008006" key="3">
    <source>
        <dbReference type="Google" id="ProtNLM"/>
    </source>
</evidence>
<dbReference type="InterPro" id="IPR012106">
    <property type="entry name" value="Phage_Mu_Gp1"/>
</dbReference>